<organism evidence="2 3">
    <name type="scientific">Sphingomonas lycopersici</name>
    <dbReference type="NCBI Taxonomy" id="2951807"/>
    <lineage>
        <taxon>Bacteria</taxon>
        <taxon>Pseudomonadati</taxon>
        <taxon>Pseudomonadota</taxon>
        <taxon>Alphaproteobacteria</taxon>
        <taxon>Sphingomonadales</taxon>
        <taxon>Sphingomonadaceae</taxon>
        <taxon>Sphingomonas</taxon>
    </lineage>
</organism>
<dbReference type="InterPro" id="IPR008775">
    <property type="entry name" value="Phytyl_CoA_dOase-like"/>
</dbReference>
<keyword evidence="2" id="KW-0560">Oxidoreductase</keyword>
<keyword evidence="3" id="KW-1185">Reference proteome</keyword>
<sequence>MATEELGTESKRAVASGMNSIQGGKLCPPENNAFDLDLLTLDQAKSWTEKGYFILRGIVDPALCAEMTDRAIALFSDAEINAETSISGHHMGKNGTIAVEEAARIDSGDAPDMRMSKLYNLHRVEPFKSFARDPQVVNAMRAILGPDVAVFNSQYIFKNPGVWGQPWHQDSLYFTFDRVPQVGVWLATSRATVQNGCLFVAPGSHLEPIHEHVPDARPGANFGYVEVVDYDFSTSEAVTMEAGDVLIFHSFLMHMSNDNNADERRSALVYHYGHADTQILGGGQKSATVDFMRV</sequence>
<evidence type="ECO:0000313" key="3">
    <source>
        <dbReference type="Proteomes" id="UP001165565"/>
    </source>
</evidence>
<dbReference type="Pfam" id="PF05721">
    <property type="entry name" value="PhyH"/>
    <property type="match status" value="1"/>
</dbReference>
<name>A0AA42CQR6_9SPHN</name>
<dbReference type="GO" id="GO:0005506">
    <property type="term" value="F:iron ion binding"/>
    <property type="evidence" value="ECO:0007669"/>
    <property type="project" value="UniProtKB-ARBA"/>
</dbReference>
<dbReference type="PANTHER" id="PTHR20883">
    <property type="entry name" value="PHYTANOYL-COA DIOXYGENASE DOMAIN CONTAINING 1"/>
    <property type="match status" value="1"/>
</dbReference>
<reference evidence="2" key="1">
    <citation type="submission" date="2022-06" db="EMBL/GenBank/DDBJ databases">
        <title>Sphingomonas sp. nov. isolated from rhizosphere soil of tomato.</title>
        <authorList>
            <person name="Dong H."/>
            <person name="Gao R."/>
        </authorList>
    </citation>
    <scope>NUCLEOTIDE SEQUENCE</scope>
    <source>
        <strain evidence="2">MMSM24</strain>
    </source>
</reference>
<comment type="caution">
    <text evidence="2">The sequence shown here is derived from an EMBL/GenBank/DDBJ whole genome shotgun (WGS) entry which is preliminary data.</text>
</comment>
<dbReference type="EMBL" id="JANFAV010000010">
    <property type="protein sequence ID" value="MCW6535955.1"/>
    <property type="molecule type" value="Genomic_DNA"/>
</dbReference>
<dbReference type="Proteomes" id="UP001165565">
    <property type="component" value="Unassembled WGS sequence"/>
</dbReference>
<dbReference type="GO" id="GO:0016706">
    <property type="term" value="F:2-oxoglutarate-dependent dioxygenase activity"/>
    <property type="evidence" value="ECO:0007669"/>
    <property type="project" value="UniProtKB-ARBA"/>
</dbReference>
<protein>
    <submittedName>
        <fullName evidence="2">Phytanoyl-CoA dioxygenase family protein</fullName>
    </submittedName>
</protein>
<gene>
    <name evidence="2" type="ORF">NEE01_14315</name>
</gene>
<dbReference type="PANTHER" id="PTHR20883:SF48">
    <property type="entry name" value="ECTOINE DIOXYGENASE"/>
    <property type="match status" value="1"/>
</dbReference>
<evidence type="ECO:0000256" key="1">
    <source>
        <dbReference type="ARBA" id="ARBA00001954"/>
    </source>
</evidence>
<dbReference type="SUPFAM" id="SSF51197">
    <property type="entry name" value="Clavaminate synthase-like"/>
    <property type="match status" value="1"/>
</dbReference>
<evidence type="ECO:0000313" key="2">
    <source>
        <dbReference type="EMBL" id="MCW6535955.1"/>
    </source>
</evidence>
<dbReference type="RefSeq" id="WP_179514954.1">
    <property type="nucleotide sequence ID" value="NZ_JANFAV010000010.1"/>
</dbReference>
<proteinExistence type="predicted"/>
<accession>A0AA42CQR6</accession>
<keyword evidence="2" id="KW-0223">Dioxygenase</keyword>
<dbReference type="AlphaFoldDB" id="A0AA42CQR6"/>
<comment type="cofactor">
    <cofactor evidence="1">
        <name>Fe(2+)</name>
        <dbReference type="ChEBI" id="CHEBI:29033"/>
    </cofactor>
</comment>
<dbReference type="Gene3D" id="2.60.120.620">
    <property type="entry name" value="q2cbj1_9rhob like domain"/>
    <property type="match status" value="1"/>
</dbReference>